<keyword evidence="5" id="KW-1185">Reference proteome</keyword>
<evidence type="ECO:0000256" key="3">
    <source>
        <dbReference type="PROSITE-ProRule" id="PRU00221"/>
    </source>
</evidence>
<keyword evidence="1 3" id="KW-0853">WD repeat</keyword>
<keyword evidence="2" id="KW-0677">Repeat</keyword>
<dbReference type="AlphaFoldDB" id="B3SC09"/>
<dbReference type="STRING" id="10228.B3SC09"/>
<dbReference type="InParanoid" id="B3SC09"/>
<dbReference type="InterPro" id="IPR019775">
    <property type="entry name" value="WD40_repeat_CS"/>
</dbReference>
<sequence length="285" mass="32288">MEERKVLNLIYDYFEKNKFFKSSKTLVEESGIPINKDIINSTFPLQHVLDEYENSSRINISLPNALLLPGDNTYINKASMSLNYITEGENILSTNFSDDRDLILGTAKGKTILIKIPECIDGIKEEQLILNANTYHNHKGGVLDVDINPCRRLTRCINMNAIGDNFVSFTAMDICVSPDNNFVTVATDTSRIILYEIKTGQQLLNFYGATNDGFSQPRHCWHPDGHYLYSTSQDNCIYVWEISTQQIVSKLKVHTNVVRHISISDKLKILVSGGYDATAVLWKRV</sequence>
<dbReference type="PROSITE" id="PS50294">
    <property type="entry name" value="WD_REPEATS_REGION"/>
    <property type="match status" value="1"/>
</dbReference>
<evidence type="ECO:0000313" key="5">
    <source>
        <dbReference type="Proteomes" id="UP000009022"/>
    </source>
</evidence>
<dbReference type="InterPro" id="IPR001680">
    <property type="entry name" value="WD40_rpt"/>
</dbReference>
<evidence type="ECO:0000256" key="1">
    <source>
        <dbReference type="ARBA" id="ARBA00022574"/>
    </source>
</evidence>
<dbReference type="Proteomes" id="UP000009022">
    <property type="component" value="Unassembled WGS sequence"/>
</dbReference>
<dbReference type="Gene3D" id="2.130.10.10">
    <property type="entry name" value="YVTN repeat-like/Quinoprotein amine dehydrogenase"/>
    <property type="match status" value="1"/>
</dbReference>
<dbReference type="eggNOG" id="KOG0266">
    <property type="taxonomic scope" value="Eukaryota"/>
</dbReference>
<organism evidence="4 5">
    <name type="scientific">Trichoplax adhaerens</name>
    <name type="common">Trichoplax reptans</name>
    <dbReference type="NCBI Taxonomy" id="10228"/>
    <lineage>
        <taxon>Eukaryota</taxon>
        <taxon>Metazoa</taxon>
        <taxon>Placozoa</taxon>
        <taxon>Uniplacotomia</taxon>
        <taxon>Trichoplacea</taxon>
        <taxon>Trichoplacidae</taxon>
        <taxon>Trichoplax</taxon>
    </lineage>
</organism>
<name>B3SC09_TRIAD</name>
<dbReference type="SMART" id="SM00320">
    <property type="entry name" value="WD40"/>
    <property type="match status" value="3"/>
</dbReference>
<dbReference type="CTD" id="6759004"/>
<dbReference type="HOGENOM" id="CLU_977714_0_0_1"/>
<dbReference type="EMBL" id="DS985267">
    <property type="protein sequence ID" value="EDV19725.1"/>
    <property type="molecule type" value="Genomic_DNA"/>
</dbReference>
<accession>B3SC09</accession>
<dbReference type="InterPro" id="IPR015943">
    <property type="entry name" value="WD40/YVTN_repeat-like_dom_sf"/>
</dbReference>
<dbReference type="InterPro" id="IPR006594">
    <property type="entry name" value="LisH"/>
</dbReference>
<dbReference type="PhylomeDB" id="B3SC09"/>
<gene>
    <name evidence="4" type="ORF">TRIADDRAFT_61807</name>
</gene>
<proteinExistence type="predicted"/>
<dbReference type="InterPro" id="IPR036322">
    <property type="entry name" value="WD40_repeat_dom_sf"/>
</dbReference>
<dbReference type="PANTHER" id="PTHR22847">
    <property type="entry name" value="WD40 REPEAT PROTEIN"/>
    <property type="match status" value="1"/>
</dbReference>
<dbReference type="SMART" id="SM00667">
    <property type="entry name" value="LisH"/>
    <property type="match status" value="1"/>
</dbReference>
<dbReference type="OrthoDB" id="10059385at2759"/>
<evidence type="ECO:0008006" key="6">
    <source>
        <dbReference type="Google" id="ProtNLM"/>
    </source>
</evidence>
<dbReference type="RefSeq" id="XP_002117749.1">
    <property type="nucleotide sequence ID" value="XM_002117713.1"/>
</dbReference>
<dbReference type="GeneID" id="6759004"/>
<dbReference type="SUPFAM" id="SSF50978">
    <property type="entry name" value="WD40 repeat-like"/>
    <property type="match status" value="1"/>
</dbReference>
<dbReference type="KEGG" id="tad:TRIADDRAFT_61807"/>
<dbReference type="GO" id="GO:1990234">
    <property type="term" value="C:transferase complex"/>
    <property type="evidence" value="ECO:0007669"/>
    <property type="project" value="UniProtKB-ARBA"/>
</dbReference>
<feature type="repeat" description="WD" evidence="3">
    <location>
        <begin position="251"/>
        <end position="285"/>
    </location>
</feature>
<dbReference type="PROSITE" id="PS00678">
    <property type="entry name" value="WD_REPEATS_1"/>
    <property type="match status" value="1"/>
</dbReference>
<dbReference type="PROSITE" id="PS50082">
    <property type="entry name" value="WD_REPEATS_2"/>
    <property type="match status" value="2"/>
</dbReference>
<dbReference type="PROSITE" id="PS50896">
    <property type="entry name" value="LISH"/>
    <property type="match status" value="1"/>
</dbReference>
<dbReference type="Pfam" id="PF00400">
    <property type="entry name" value="WD40"/>
    <property type="match status" value="2"/>
</dbReference>
<protein>
    <recommendedName>
        <fullName evidence="6">LisH domain-containing protein</fullName>
    </recommendedName>
</protein>
<evidence type="ECO:0000313" key="4">
    <source>
        <dbReference type="EMBL" id="EDV19725.1"/>
    </source>
</evidence>
<feature type="repeat" description="WD" evidence="3">
    <location>
        <begin position="221"/>
        <end position="250"/>
    </location>
</feature>
<evidence type="ECO:0000256" key="2">
    <source>
        <dbReference type="ARBA" id="ARBA00022737"/>
    </source>
</evidence>
<reference evidence="4 5" key="1">
    <citation type="journal article" date="2008" name="Nature">
        <title>The Trichoplax genome and the nature of placozoans.</title>
        <authorList>
            <person name="Srivastava M."/>
            <person name="Begovic E."/>
            <person name="Chapman J."/>
            <person name="Putnam N.H."/>
            <person name="Hellsten U."/>
            <person name="Kawashima T."/>
            <person name="Kuo A."/>
            <person name="Mitros T."/>
            <person name="Salamov A."/>
            <person name="Carpenter M.L."/>
            <person name="Signorovitch A.Y."/>
            <person name="Moreno M.A."/>
            <person name="Kamm K."/>
            <person name="Grimwood J."/>
            <person name="Schmutz J."/>
            <person name="Shapiro H."/>
            <person name="Grigoriev I.V."/>
            <person name="Buss L.W."/>
            <person name="Schierwater B."/>
            <person name="Dellaporta S.L."/>
            <person name="Rokhsar D.S."/>
        </authorList>
    </citation>
    <scope>NUCLEOTIDE SEQUENCE [LARGE SCALE GENOMIC DNA]</scope>
    <source>
        <strain evidence="4 5">Grell-BS-1999</strain>
    </source>
</reference>
<dbReference type="PANTHER" id="PTHR22847:SF637">
    <property type="entry name" value="WD REPEAT DOMAIN 5B"/>
    <property type="match status" value="1"/>
</dbReference>